<feature type="compositionally biased region" description="Basic residues" evidence="1">
    <location>
        <begin position="18"/>
        <end position="30"/>
    </location>
</feature>
<reference evidence="2 3" key="1">
    <citation type="submission" date="2005-09" db="EMBL/GenBank/DDBJ databases">
        <authorList>
            <person name="Mural R.J."/>
            <person name="Li P.W."/>
            <person name="Adams M.D."/>
            <person name="Amanatides P.G."/>
            <person name="Baden-Tillson H."/>
            <person name="Barnstead M."/>
            <person name="Chin S.H."/>
            <person name="Dew I."/>
            <person name="Evans C.A."/>
            <person name="Ferriera S."/>
            <person name="Flanigan M."/>
            <person name="Fosler C."/>
            <person name="Glodek A."/>
            <person name="Gu Z."/>
            <person name="Holt R.A."/>
            <person name="Jennings D."/>
            <person name="Kraft C.L."/>
            <person name="Lu F."/>
            <person name="Nguyen T."/>
            <person name="Nusskern D.R."/>
            <person name="Pfannkoch C.M."/>
            <person name="Sitter C."/>
            <person name="Sutton G.G."/>
            <person name="Venter J.C."/>
            <person name="Wang Z."/>
            <person name="Woodage T."/>
            <person name="Zheng X.H."/>
            <person name="Zhong F."/>
        </authorList>
    </citation>
    <scope>NUCLEOTIDE SEQUENCE [LARGE SCALE GENOMIC DNA]</scope>
    <source>
        <strain>BN</strain>
        <strain evidence="3">Sprague-Dawley</strain>
    </source>
</reference>
<organism evidence="2 3">
    <name type="scientific">Rattus norvegicus</name>
    <name type="common">Rat</name>
    <dbReference type="NCBI Taxonomy" id="10116"/>
    <lineage>
        <taxon>Eukaryota</taxon>
        <taxon>Metazoa</taxon>
        <taxon>Chordata</taxon>
        <taxon>Craniata</taxon>
        <taxon>Vertebrata</taxon>
        <taxon>Euteleostomi</taxon>
        <taxon>Mammalia</taxon>
        <taxon>Eutheria</taxon>
        <taxon>Euarchontoglires</taxon>
        <taxon>Glires</taxon>
        <taxon>Rodentia</taxon>
        <taxon>Myomorpha</taxon>
        <taxon>Muroidea</taxon>
        <taxon>Muridae</taxon>
        <taxon>Murinae</taxon>
        <taxon>Rattus</taxon>
    </lineage>
</organism>
<accession>A6I735</accession>
<evidence type="ECO:0000313" key="2">
    <source>
        <dbReference type="EMBL" id="EDM18195.1"/>
    </source>
</evidence>
<dbReference type="Proteomes" id="UP000234681">
    <property type="component" value="Chromosome 1"/>
</dbReference>
<name>A6I735_RAT</name>
<feature type="region of interest" description="Disordered" evidence="1">
    <location>
        <begin position="1"/>
        <end position="30"/>
    </location>
</feature>
<gene>
    <name evidence="2" type="ORF">rCG_40633</name>
</gene>
<sequence>MSKKVLPPGRREEFACGLKKKKRAHKLPER</sequence>
<proteinExistence type="predicted"/>
<evidence type="ECO:0000313" key="3">
    <source>
        <dbReference type="Proteomes" id="UP000234681"/>
    </source>
</evidence>
<protein>
    <submittedName>
        <fullName evidence="2">RCG40633</fullName>
    </submittedName>
</protein>
<evidence type="ECO:0000256" key="1">
    <source>
        <dbReference type="SAM" id="MobiDB-lite"/>
    </source>
</evidence>
<dbReference type="AlphaFoldDB" id="A6I735"/>
<dbReference type="EMBL" id="CH473956">
    <property type="protein sequence ID" value="EDM18195.1"/>
    <property type="molecule type" value="Genomic_DNA"/>
</dbReference>